<dbReference type="AlphaFoldDB" id="C0NXH1"/>
<organism evidence="1 2">
    <name type="scientific">Ajellomyces capsulatus (strain G186AR / H82 / ATCC MYA-2454 / RMSCC 2432)</name>
    <name type="common">Darling's disease fungus</name>
    <name type="synonym">Histoplasma capsulatum</name>
    <dbReference type="NCBI Taxonomy" id="447093"/>
    <lineage>
        <taxon>Eukaryota</taxon>
        <taxon>Fungi</taxon>
        <taxon>Dikarya</taxon>
        <taxon>Ascomycota</taxon>
        <taxon>Pezizomycotina</taxon>
        <taxon>Eurotiomycetes</taxon>
        <taxon>Eurotiomycetidae</taxon>
        <taxon>Onygenales</taxon>
        <taxon>Ajellomycetaceae</taxon>
        <taxon>Histoplasma</taxon>
    </lineage>
</organism>
<dbReference type="GeneID" id="69041179"/>
<dbReference type="RefSeq" id="XP_045284518.1">
    <property type="nucleotide sequence ID" value="XM_045435212.1"/>
</dbReference>
<evidence type="ECO:0000313" key="1">
    <source>
        <dbReference type="EMBL" id="EEH04037.1"/>
    </source>
</evidence>
<dbReference type="Proteomes" id="UP000001631">
    <property type="component" value="Unassembled WGS sequence"/>
</dbReference>
<name>C0NXH1_AJECG</name>
<accession>C0NXH1</accession>
<dbReference type="InParanoid" id="C0NXH1"/>
<dbReference type="EMBL" id="GG663375">
    <property type="protein sequence ID" value="EEH04037.1"/>
    <property type="molecule type" value="Genomic_DNA"/>
</dbReference>
<gene>
    <name evidence="1" type="ORF">HCBG_08163</name>
</gene>
<evidence type="ECO:0000313" key="2">
    <source>
        <dbReference type="Proteomes" id="UP000001631"/>
    </source>
</evidence>
<keyword evidence="2" id="KW-1185">Reference proteome</keyword>
<reference evidence="1" key="1">
    <citation type="submission" date="2009-02" db="EMBL/GenBank/DDBJ databases">
        <title>The Genome Sequence of Ajellomyces capsulatus strain G186AR.</title>
        <authorList>
            <consortium name="The Broad Institute Genome Sequencing Platform"/>
            <person name="Champion M."/>
            <person name="Cuomo C."/>
            <person name="Ma L.-J."/>
            <person name="Henn M.R."/>
            <person name="Sil A."/>
            <person name="Goldman B."/>
            <person name="Young S.K."/>
            <person name="Kodira C.D."/>
            <person name="Zeng Q."/>
            <person name="Koehrsen M."/>
            <person name="Alvarado L."/>
            <person name="Berlin A."/>
            <person name="Borenstein D."/>
            <person name="Chen Z."/>
            <person name="Engels R."/>
            <person name="Freedman E."/>
            <person name="Gellesch M."/>
            <person name="Goldberg J."/>
            <person name="Griggs A."/>
            <person name="Gujja S."/>
            <person name="Heiman D."/>
            <person name="Hepburn T."/>
            <person name="Howarth C."/>
            <person name="Jen D."/>
            <person name="Larson L."/>
            <person name="Lewis B."/>
            <person name="Mehta T."/>
            <person name="Park D."/>
            <person name="Pearson M."/>
            <person name="Roberts A."/>
            <person name="Saif S."/>
            <person name="Shea T."/>
            <person name="Shenoy N."/>
            <person name="Sisk P."/>
            <person name="Stolte C."/>
            <person name="Sykes S."/>
            <person name="Walk T."/>
            <person name="White J."/>
            <person name="Yandava C."/>
            <person name="Klein B."/>
            <person name="McEwen J.G."/>
            <person name="Puccia R."/>
            <person name="Goldman G.H."/>
            <person name="Felipe M.S."/>
            <person name="Nino-Vega G."/>
            <person name="San-Blas G."/>
            <person name="Taylor J."/>
            <person name="Mendoza L."/>
            <person name="Galagan J."/>
            <person name="Nusbaum C."/>
            <person name="Birren B."/>
        </authorList>
    </citation>
    <scope>NUCLEOTIDE SEQUENCE</scope>
    <source>
        <strain evidence="1">G186AR</strain>
    </source>
</reference>
<proteinExistence type="predicted"/>
<protein>
    <submittedName>
        <fullName evidence="1">Uncharacterized protein</fullName>
    </submittedName>
</protein>
<sequence length="72" mass="7856">MFDKLVRTRWPTPSLGAVQLLAVQKALPFCLRELYWAGPMALAIIIMIPWECVAVGSSKCACAAVLSAHIAR</sequence>
<dbReference type="HOGENOM" id="CLU_2721644_0_0_1"/>